<keyword evidence="3" id="KW-1185">Reference proteome</keyword>
<protein>
    <submittedName>
        <fullName evidence="2">CRISPR-associated protein (Cas_Csm6)</fullName>
    </submittedName>
</protein>
<accession>A0A1T4KE87</accession>
<reference evidence="3" key="1">
    <citation type="submission" date="2017-02" db="EMBL/GenBank/DDBJ databases">
        <authorList>
            <person name="Varghese N."/>
            <person name="Submissions S."/>
        </authorList>
    </citation>
    <scope>NUCLEOTIDE SEQUENCE [LARGE SCALE GENOMIC DNA]</scope>
    <source>
        <strain evidence="3">DSM 15739</strain>
    </source>
</reference>
<gene>
    <name evidence="2" type="ORF">SAMN02746011_00713</name>
</gene>
<evidence type="ECO:0000313" key="3">
    <source>
        <dbReference type="Proteomes" id="UP000189941"/>
    </source>
</evidence>
<dbReference type="OrthoDB" id="5243123at2"/>
<sequence>MDEITQTQRHHHDVLLVLLNYDHFQALELELKRLAFDGKEEILLLVQLANAILQVDNENVKKLAQNTPFQGVLDASQLERKAYYYLQTLTLQLKRREYGDYLRGLTPLLVDVFRIAIERDFLPNLSEYIQPIKKETTNGAHLYRGLQWSQNKIESHSNIIADTWKKYYGNYFNYDHYVSSSHLMKLIEANSSNDQLIELTSTMRKIEKYLRNLVAHEVLTVNQQFFVDRIQRTPLQVHQVLLDLYDEVGLTHPLQRTIIEQIKQKITLLLQQTKEKN</sequence>
<dbReference type="AlphaFoldDB" id="A0A1T4KE87"/>
<proteinExistence type="predicted"/>
<organism evidence="2 3">
    <name type="scientific">Globicatella sulfidifaciens DSM 15739</name>
    <dbReference type="NCBI Taxonomy" id="1121925"/>
    <lineage>
        <taxon>Bacteria</taxon>
        <taxon>Bacillati</taxon>
        <taxon>Bacillota</taxon>
        <taxon>Bacilli</taxon>
        <taxon>Lactobacillales</taxon>
        <taxon>Aerococcaceae</taxon>
        <taxon>Globicatella</taxon>
    </lineage>
</organism>
<evidence type="ECO:0000313" key="2">
    <source>
        <dbReference type="EMBL" id="SJZ40778.1"/>
    </source>
</evidence>
<dbReference type="Proteomes" id="UP000189941">
    <property type="component" value="Unassembled WGS sequence"/>
</dbReference>
<dbReference type="EMBL" id="FUWO01000004">
    <property type="protein sequence ID" value="SJZ40778.1"/>
    <property type="molecule type" value="Genomic_DNA"/>
</dbReference>
<name>A0A1T4KE87_9LACT</name>
<dbReference type="STRING" id="1121925.SAMN02746011_00713"/>
<feature type="domain" description="Csm6 HEPN" evidence="1">
    <location>
        <begin position="83"/>
        <end position="229"/>
    </location>
</feature>
<dbReference type="Pfam" id="PF09659">
    <property type="entry name" value="Cas_Csm6_HEPN"/>
    <property type="match status" value="1"/>
</dbReference>
<dbReference type="InterPro" id="IPR053941">
    <property type="entry name" value="Csm6_HEPN"/>
</dbReference>
<evidence type="ECO:0000259" key="1">
    <source>
        <dbReference type="Pfam" id="PF09659"/>
    </source>
</evidence>
<dbReference type="RefSeq" id="WP_078755505.1">
    <property type="nucleotide sequence ID" value="NZ_FUWO01000004.1"/>
</dbReference>